<evidence type="ECO:0000313" key="3">
    <source>
        <dbReference type="Proteomes" id="UP000281726"/>
    </source>
</evidence>
<dbReference type="OrthoDB" id="9801753at2"/>
<dbReference type="SMART" id="SM01234">
    <property type="entry name" value="Haemolytic"/>
    <property type="match status" value="1"/>
</dbReference>
<reference evidence="2 3" key="1">
    <citation type="journal article" date="2004" name="Syst. Appl. Microbiol.">
        <title>Cryptoendolithic actinomycetes from antarctic sandstone rock samples: Micromonospora endolithica sp. nov. and two isolates related to Micromonospora coerulea Jensen 1932.</title>
        <authorList>
            <person name="Hirsch P."/>
            <person name="Mevs U."/>
            <person name="Kroppenstedt R.M."/>
            <person name="Schumann P."/>
            <person name="Stackebrandt E."/>
        </authorList>
    </citation>
    <scope>NUCLEOTIDE SEQUENCE [LARGE SCALE GENOMIC DNA]</scope>
    <source>
        <strain evidence="2 3">JCM 12677</strain>
    </source>
</reference>
<sequence>MTAMVRGFWSGENRRRQRRSKKSRDLRGGCGSCDGCDGCDFGLFSTLLTMGAVVATASRTPAVDRAGLAAIRGYRRWLSPHWPGHCRFVPTCGAYGLAAVERHGLGAGGRMAAERLRRCRPRVRHGTHDPVP</sequence>
<dbReference type="NCBIfam" id="TIGR00278">
    <property type="entry name" value="membrane protein insertion efficiency factor YidD"/>
    <property type="match status" value="1"/>
</dbReference>
<evidence type="ECO:0000256" key="1">
    <source>
        <dbReference type="SAM" id="MobiDB-lite"/>
    </source>
</evidence>
<dbReference type="PANTHER" id="PTHR33383">
    <property type="entry name" value="MEMBRANE PROTEIN INSERTION EFFICIENCY FACTOR-RELATED"/>
    <property type="match status" value="1"/>
</dbReference>
<proteinExistence type="predicted"/>
<dbReference type="Pfam" id="PF01809">
    <property type="entry name" value="YidD"/>
    <property type="match status" value="1"/>
</dbReference>
<protein>
    <submittedName>
        <fullName evidence="2">Membrane protein insertion efficiency factor YidD</fullName>
    </submittedName>
</protein>
<dbReference type="EMBL" id="RBAK01000006">
    <property type="protein sequence ID" value="RKN45401.1"/>
    <property type="molecule type" value="Genomic_DNA"/>
</dbReference>
<gene>
    <name evidence="2" type="primary">yidD</name>
    <name evidence="2" type="ORF">D7223_17500</name>
</gene>
<name>A0A3A9ZAL8_9ACTN</name>
<dbReference type="AlphaFoldDB" id="A0A3A9ZAL8"/>
<evidence type="ECO:0000313" key="2">
    <source>
        <dbReference type="EMBL" id="RKN45401.1"/>
    </source>
</evidence>
<dbReference type="PANTHER" id="PTHR33383:SF1">
    <property type="entry name" value="MEMBRANE PROTEIN INSERTION EFFICIENCY FACTOR-RELATED"/>
    <property type="match status" value="1"/>
</dbReference>
<dbReference type="InterPro" id="IPR002696">
    <property type="entry name" value="Membr_insert_effic_factor_YidD"/>
</dbReference>
<accession>A0A3A9ZAL8</accession>
<dbReference type="Proteomes" id="UP000281726">
    <property type="component" value="Unassembled WGS sequence"/>
</dbReference>
<feature type="region of interest" description="Disordered" evidence="1">
    <location>
        <begin position="1"/>
        <end position="21"/>
    </location>
</feature>
<comment type="caution">
    <text evidence="2">The sequence shown here is derived from an EMBL/GenBank/DDBJ whole genome shotgun (WGS) entry which is preliminary data.</text>
</comment>
<organism evidence="2 3">
    <name type="scientific">Micromonospora endolithica</name>
    <dbReference type="NCBI Taxonomy" id="230091"/>
    <lineage>
        <taxon>Bacteria</taxon>
        <taxon>Bacillati</taxon>
        <taxon>Actinomycetota</taxon>
        <taxon>Actinomycetes</taxon>
        <taxon>Micromonosporales</taxon>
        <taxon>Micromonosporaceae</taxon>
        <taxon>Micromonospora</taxon>
    </lineage>
</organism>
<keyword evidence="3" id="KW-1185">Reference proteome</keyword>